<dbReference type="RefSeq" id="WP_143092661.1">
    <property type="nucleotide sequence ID" value="NZ_MORL01000006.1"/>
</dbReference>
<dbReference type="Proteomes" id="UP000181790">
    <property type="component" value="Unassembled WGS sequence"/>
</dbReference>
<protein>
    <submittedName>
        <fullName evidence="1">Uncharacterized protein</fullName>
    </submittedName>
</protein>
<evidence type="ECO:0000313" key="1">
    <source>
        <dbReference type="EMBL" id="OIN58485.1"/>
    </source>
</evidence>
<gene>
    <name evidence="1" type="ORF">BLX24_12975</name>
</gene>
<reference evidence="1 2" key="1">
    <citation type="submission" date="2016-10" db="EMBL/GenBank/DDBJ databases">
        <title>Arsenicibacter rosenii gen. nov., sp. nov., an efficient arsenic-methylating bacterium isolated from an arsenic-contaminated paddy soil.</title>
        <authorList>
            <person name="Huang K."/>
        </authorList>
    </citation>
    <scope>NUCLEOTIDE SEQUENCE [LARGE SCALE GENOMIC DNA]</scope>
    <source>
        <strain evidence="1 2">SM-1</strain>
    </source>
</reference>
<sequence>MLENMHVPQALLMAWSDSMTRFEDYFQLICEYYARQGMCSQSAIYMIKEDYEKKLQEVENEVNTIERFTQDNMAFVNRKAIEYILIRHKEAIDEMSGRLAVCLEMLRKGEGVCHSVCLYKASQPISARKINVMT</sequence>
<comment type="caution">
    <text evidence="1">The sequence shown here is derived from an EMBL/GenBank/DDBJ whole genome shotgun (WGS) entry which is preliminary data.</text>
</comment>
<evidence type="ECO:0000313" key="2">
    <source>
        <dbReference type="Proteomes" id="UP000181790"/>
    </source>
</evidence>
<keyword evidence="2" id="KW-1185">Reference proteome</keyword>
<accession>A0A1S2VJU2</accession>
<dbReference type="EMBL" id="MORL01000006">
    <property type="protein sequence ID" value="OIN58485.1"/>
    <property type="molecule type" value="Genomic_DNA"/>
</dbReference>
<name>A0A1S2VJU2_9BACT</name>
<proteinExistence type="predicted"/>
<organism evidence="1 2">
    <name type="scientific">Arsenicibacter rosenii</name>
    <dbReference type="NCBI Taxonomy" id="1750698"/>
    <lineage>
        <taxon>Bacteria</taxon>
        <taxon>Pseudomonadati</taxon>
        <taxon>Bacteroidota</taxon>
        <taxon>Cytophagia</taxon>
        <taxon>Cytophagales</taxon>
        <taxon>Spirosomataceae</taxon>
        <taxon>Arsenicibacter</taxon>
    </lineage>
</organism>
<dbReference type="AlphaFoldDB" id="A0A1S2VJU2"/>